<dbReference type="EMBL" id="ML996132">
    <property type="protein sequence ID" value="KAF2735774.1"/>
    <property type="molecule type" value="Genomic_DNA"/>
</dbReference>
<organism evidence="1 2">
    <name type="scientific">Polyplosphaeria fusca</name>
    <dbReference type="NCBI Taxonomy" id="682080"/>
    <lineage>
        <taxon>Eukaryota</taxon>
        <taxon>Fungi</taxon>
        <taxon>Dikarya</taxon>
        <taxon>Ascomycota</taxon>
        <taxon>Pezizomycotina</taxon>
        <taxon>Dothideomycetes</taxon>
        <taxon>Pleosporomycetidae</taxon>
        <taxon>Pleosporales</taxon>
        <taxon>Tetraplosphaeriaceae</taxon>
        <taxon>Polyplosphaeria</taxon>
    </lineage>
</organism>
<dbReference type="AlphaFoldDB" id="A0A9P4QZK0"/>
<gene>
    <name evidence="1" type="ORF">EJ04DRAFT_184212</name>
</gene>
<evidence type="ECO:0000313" key="2">
    <source>
        <dbReference type="Proteomes" id="UP000799444"/>
    </source>
</evidence>
<accession>A0A9P4QZK0</accession>
<keyword evidence="2" id="KW-1185">Reference proteome</keyword>
<dbReference type="Proteomes" id="UP000799444">
    <property type="component" value="Unassembled WGS sequence"/>
</dbReference>
<comment type="caution">
    <text evidence="1">The sequence shown here is derived from an EMBL/GenBank/DDBJ whole genome shotgun (WGS) entry which is preliminary data.</text>
</comment>
<evidence type="ECO:0000313" key="1">
    <source>
        <dbReference type="EMBL" id="KAF2735774.1"/>
    </source>
</evidence>
<sequence>MLHLLSLSTTHKSAVKPNTIASAGLKKLRCKCTWHTVVCLWLCEVVHSQLSSSRASCHSREYASQDAFCLSILILVSLTSTCSLLQRHFTSPIIISLRVELSVHSRDLIFPSYSNSVAFLSLPSLPHVYTSITLNTSM</sequence>
<reference evidence="1" key="1">
    <citation type="journal article" date="2020" name="Stud. Mycol.">
        <title>101 Dothideomycetes genomes: a test case for predicting lifestyles and emergence of pathogens.</title>
        <authorList>
            <person name="Haridas S."/>
            <person name="Albert R."/>
            <person name="Binder M."/>
            <person name="Bloem J."/>
            <person name="Labutti K."/>
            <person name="Salamov A."/>
            <person name="Andreopoulos B."/>
            <person name="Baker S."/>
            <person name="Barry K."/>
            <person name="Bills G."/>
            <person name="Bluhm B."/>
            <person name="Cannon C."/>
            <person name="Castanera R."/>
            <person name="Culley D."/>
            <person name="Daum C."/>
            <person name="Ezra D."/>
            <person name="Gonzalez J."/>
            <person name="Henrissat B."/>
            <person name="Kuo A."/>
            <person name="Liang C."/>
            <person name="Lipzen A."/>
            <person name="Lutzoni F."/>
            <person name="Magnuson J."/>
            <person name="Mondo S."/>
            <person name="Nolan M."/>
            <person name="Ohm R."/>
            <person name="Pangilinan J."/>
            <person name="Park H.-J."/>
            <person name="Ramirez L."/>
            <person name="Alfaro M."/>
            <person name="Sun H."/>
            <person name="Tritt A."/>
            <person name="Yoshinaga Y."/>
            <person name="Zwiers L.-H."/>
            <person name="Turgeon B."/>
            <person name="Goodwin S."/>
            <person name="Spatafora J."/>
            <person name="Crous P."/>
            <person name="Grigoriev I."/>
        </authorList>
    </citation>
    <scope>NUCLEOTIDE SEQUENCE</scope>
    <source>
        <strain evidence="1">CBS 125425</strain>
    </source>
</reference>
<proteinExistence type="predicted"/>
<protein>
    <submittedName>
        <fullName evidence="1">Uncharacterized protein</fullName>
    </submittedName>
</protein>
<name>A0A9P4QZK0_9PLEO</name>